<protein>
    <submittedName>
        <fullName evidence="1">Uncharacterized protein</fullName>
    </submittedName>
</protein>
<evidence type="ECO:0000313" key="2">
    <source>
        <dbReference type="Proteomes" id="UP000322838"/>
    </source>
</evidence>
<keyword evidence="2" id="KW-1185">Reference proteome</keyword>
<dbReference type="Proteomes" id="UP000322838">
    <property type="component" value="Segment"/>
</dbReference>
<reference evidence="2" key="1">
    <citation type="submission" date="2019-07" db="EMBL/GenBank/DDBJ databases">
        <authorList>
            <person name="Cubo M.T."/>
            <person name="Espuny M.D.R."/>
            <person name="Balsanelli E."/>
        </authorList>
    </citation>
    <scope>NUCLEOTIDE SEQUENCE [LARGE SCALE GENOMIC DNA]</scope>
</reference>
<organism evidence="1 2">
    <name type="scientific">Sinorhizobium phage ort11</name>
    <dbReference type="NCBI Taxonomy" id="2599764"/>
    <lineage>
        <taxon>Viruses</taxon>
        <taxon>Duplodnaviria</taxon>
        <taxon>Heunggongvirae</taxon>
        <taxon>Uroviricota</taxon>
        <taxon>Caudoviricetes</taxon>
        <taxon>Schitoviridae</taxon>
        <taxon>Huelvavirus</taxon>
        <taxon>Huelvavirus ort11</taxon>
    </lineage>
</organism>
<evidence type="ECO:0000313" key="1">
    <source>
        <dbReference type="EMBL" id="QEP29829.1"/>
    </source>
</evidence>
<proteinExistence type="predicted"/>
<sequence length="75" mass="8603">MKFRKLALPDRTIISIGKFKAVYENENPDYGYVLYQNDEPFLGGICSEQEAMSALSQYHMESDPRLTHHGIPIIN</sequence>
<name>A0A5C2H8W4_9CAUD</name>
<dbReference type="EMBL" id="MN228696">
    <property type="protein sequence ID" value="QEP29829.1"/>
    <property type="molecule type" value="Genomic_DNA"/>
</dbReference>
<gene>
    <name evidence="1" type="ORF">Smphiort11_031</name>
</gene>
<accession>A0A5C2H8W4</accession>